<evidence type="ECO:0000256" key="8">
    <source>
        <dbReference type="ARBA" id="ARBA00023136"/>
    </source>
</evidence>
<evidence type="ECO:0000256" key="7">
    <source>
        <dbReference type="ARBA" id="ARBA00022970"/>
    </source>
</evidence>
<dbReference type="SUPFAM" id="SSF52540">
    <property type="entry name" value="P-loop containing nucleoside triphosphate hydrolases"/>
    <property type="match status" value="1"/>
</dbReference>
<dbReference type="Proteomes" id="UP000283805">
    <property type="component" value="Unassembled WGS sequence"/>
</dbReference>
<dbReference type="AlphaFoldDB" id="A0A419WER5"/>
<keyword evidence="5" id="KW-0547">Nucleotide-binding</keyword>
<keyword evidence="7" id="KW-0029">Amino-acid transport</keyword>
<dbReference type="InterPro" id="IPR017871">
    <property type="entry name" value="ABC_transporter-like_CS"/>
</dbReference>
<comment type="subcellular location">
    <subcellularLocation>
        <location evidence="1">Cell membrane</location>
        <topology evidence="1">Peripheral membrane protein</topology>
    </subcellularLocation>
</comment>
<feature type="domain" description="ABC transporter" evidence="10">
    <location>
        <begin position="47"/>
        <end position="281"/>
    </location>
</feature>
<evidence type="ECO:0000256" key="1">
    <source>
        <dbReference type="ARBA" id="ARBA00004202"/>
    </source>
</evidence>
<gene>
    <name evidence="11" type="ORF">ATJ93_3592</name>
</gene>
<dbReference type="GO" id="GO:0005886">
    <property type="term" value="C:plasma membrane"/>
    <property type="evidence" value="ECO:0007669"/>
    <property type="project" value="UniProtKB-SubCell"/>
</dbReference>
<feature type="region of interest" description="Disordered" evidence="9">
    <location>
        <begin position="1"/>
        <end position="45"/>
    </location>
</feature>
<dbReference type="SMART" id="SM00382">
    <property type="entry name" value="AAA"/>
    <property type="match status" value="1"/>
</dbReference>
<dbReference type="GO" id="GO:0015424">
    <property type="term" value="F:ABC-type amino acid transporter activity"/>
    <property type="evidence" value="ECO:0007669"/>
    <property type="project" value="InterPro"/>
</dbReference>
<dbReference type="GO" id="GO:0005524">
    <property type="term" value="F:ATP binding"/>
    <property type="evidence" value="ECO:0007669"/>
    <property type="project" value="UniProtKB-KW"/>
</dbReference>
<evidence type="ECO:0000256" key="2">
    <source>
        <dbReference type="ARBA" id="ARBA00005417"/>
    </source>
</evidence>
<keyword evidence="3" id="KW-0813">Transport</keyword>
<dbReference type="Gene3D" id="3.40.50.300">
    <property type="entry name" value="P-loop containing nucleotide triphosphate hydrolases"/>
    <property type="match status" value="1"/>
</dbReference>
<organism evidence="11 12">
    <name type="scientific">Halopiger aswanensis</name>
    <dbReference type="NCBI Taxonomy" id="148449"/>
    <lineage>
        <taxon>Archaea</taxon>
        <taxon>Methanobacteriati</taxon>
        <taxon>Methanobacteriota</taxon>
        <taxon>Stenosarchaea group</taxon>
        <taxon>Halobacteria</taxon>
        <taxon>Halobacteriales</taxon>
        <taxon>Natrialbaceae</taxon>
        <taxon>Halopiger</taxon>
    </lineage>
</organism>
<evidence type="ECO:0000313" key="11">
    <source>
        <dbReference type="EMBL" id="RKD93957.1"/>
    </source>
</evidence>
<dbReference type="InterPro" id="IPR003439">
    <property type="entry name" value="ABC_transporter-like_ATP-bd"/>
</dbReference>
<evidence type="ECO:0000256" key="9">
    <source>
        <dbReference type="SAM" id="MobiDB-lite"/>
    </source>
</evidence>
<dbReference type="InterPro" id="IPR050086">
    <property type="entry name" value="MetN_ABC_transporter-like"/>
</dbReference>
<proteinExistence type="inferred from homology"/>
<keyword evidence="12" id="KW-1185">Reference proteome</keyword>
<evidence type="ECO:0000256" key="4">
    <source>
        <dbReference type="ARBA" id="ARBA00022475"/>
    </source>
</evidence>
<evidence type="ECO:0000259" key="10">
    <source>
        <dbReference type="PROSITE" id="PS50893"/>
    </source>
</evidence>
<evidence type="ECO:0000313" key="12">
    <source>
        <dbReference type="Proteomes" id="UP000283805"/>
    </source>
</evidence>
<dbReference type="PANTHER" id="PTHR43166:SF9">
    <property type="entry name" value="GLUTAMATE_ASPARTATE IMPORT ATP-BINDING PROTEIN GLTL"/>
    <property type="match status" value="1"/>
</dbReference>
<sequence length="287" mass="31331">MSDHHPTDTDDRRTETDASTADPADGTASARTDSGSRPRAGTGDPLLRIEDLHKSYGNEEVLQGIDLAVERGDVEVLVGPSGSGKSTLLRCLNLLTPVDSGHIYLGDTEVTAPDTDPNEIRQQIGMVFQDINLFAHLTARQNITLGLRKVKGIPKDEARKRADAELERVGLADQADSYPAQLSGGQKQRVGIARALAMDPEVMLFDEPTSALDPELSNEVLEVMDELVEGGMTMVVVTHEMRFARGGATNITFLSDGQIVERGPPDKLFEDPDRERTAQFFQSIRHE</sequence>
<protein>
    <submittedName>
        <fullName evidence="11">Amino acid ABC transporter ATP-binding protein (PAAT family)</fullName>
    </submittedName>
</protein>
<evidence type="ECO:0000256" key="3">
    <source>
        <dbReference type="ARBA" id="ARBA00022448"/>
    </source>
</evidence>
<comment type="caution">
    <text evidence="11">The sequence shown here is derived from an EMBL/GenBank/DDBJ whole genome shotgun (WGS) entry which is preliminary data.</text>
</comment>
<dbReference type="InterPro" id="IPR030679">
    <property type="entry name" value="ABC_ATPase_HisP-typ"/>
</dbReference>
<keyword evidence="6 11" id="KW-0067">ATP-binding</keyword>
<comment type="similarity">
    <text evidence="2">Belongs to the ABC transporter superfamily.</text>
</comment>
<dbReference type="Pfam" id="PF00005">
    <property type="entry name" value="ABC_tran"/>
    <property type="match status" value="1"/>
</dbReference>
<dbReference type="FunFam" id="3.40.50.300:FF:000020">
    <property type="entry name" value="Amino acid ABC transporter ATP-binding component"/>
    <property type="match status" value="1"/>
</dbReference>
<keyword evidence="4" id="KW-1003">Cell membrane</keyword>
<dbReference type="PANTHER" id="PTHR43166">
    <property type="entry name" value="AMINO ACID IMPORT ATP-BINDING PROTEIN"/>
    <property type="match status" value="1"/>
</dbReference>
<dbReference type="EMBL" id="RAPO01000003">
    <property type="protein sequence ID" value="RKD93957.1"/>
    <property type="molecule type" value="Genomic_DNA"/>
</dbReference>
<reference evidence="11 12" key="1">
    <citation type="submission" date="2018-09" db="EMBL/GenBank/DDBJ databases">
        <title>Genomic Encyclopedia of Archaeal and Bacterial Type Strains, Phase II (KMG-II): from individual species to whole genera.</title>
        <authorList>
            <person name="Goeker M."/>
        </authorList>
    </citation>
    <scope>NUCLEOTIDE SEQUENCE [LARGE SCALE GENOMIC DNA]</scope>
    <source>
        <strain evidence="11 12">DSM 13151</strain>
    </source>
</reference>
<dbReference type="PROSITE" id="PS50893">
    <property type="entry name" value="ABC_TRANSPORTER_2"/>
    <property type="match status" value="1"/>
</dbReference>
<accession>A0A419WER5</accession>
<dbReference type="CDD" id="cd03262">
    <property type="entry name" value="ABC_HisP_GlnQ"/>
    <property type="match status" value="1"/>
</dbReference>
<evidence type="ECO:0000256" key="5">
    <source>
        <dbReference type="ARBA" id="ARBA00022741"/>
    </source>
</evidence>
<dbReference type="PIRSF" id="PIRSF039085">
    <property type="entry name" value="ABC_ATPase_HisP"/>
    <property type="match status" value="1"/>
</dbReference>
<dbReference type="GO" id="GO:0016887">
    <property type="term" value="F:ATP hydrolysis activity"/>
    <property type="evidence" value="ECO:0007669"/>
    <property type="project" value="InterPro"/>
</dbReference>
<dbReference type="PROSITE" id="PS00211">
    <property type="entry name" value="ABC_TRANSPORTER_1"/>
    <property type="match status" value="1"/>
</dbReference>
<dbReference type="InterPro" id="IPR003593">
    <property type="entry name" value="AAA+_ATPase"/>
</dbReference>
<evidence type="ECO:0000256" key="6">
    <source>
        <dbReference type="ARBA" id="ARBA00022840"/>
    </source>
</evidence>
<name>A0A419WER5_9EURY</name>
<keyword evidence="8" id="KW-0472">Membrane</keyword>
<feature type="compositionally biased region" description="Basic and acidic residues" evidence="9">
    <location>
        <begin position="1"/>
        <end position="16"/>
    </location>
</feature>
<dbReference type="InterPro" id="IPR027417">
    <property type="entry name" value="P-loop_NTPase"/>
</dbReference>